<evidence type="ECO:0000259" key="3">
    <source>
        <dbReference type="Pfam" id="PF00326"/>
    </source>
</evidence>
<evidence type="ECO:0000313" key="5">
    <source>
        <dbReference type="Proteomes" id="UP000564677"/>
    </source>
</evidence>
<dbReference type="InterPro" id="IPR029058">
    <property type="entry name" value="AB_hydrolase_fold"/>
</dbReference>
<dbReference type="Pfam" id="PF00326">
    <property type="entry name" value="Peptidase_S9"/>
    <property type="match status" value="1"/>
</dbReference>
<dbReference type="InterPro" id="IPR001375">
    <property type="entry name" value="Peptidase_S9_cat"/>
</dbReference>
<dbReference type="Gene3D" id="2.140.10.30">
    <property type="entry name" value="Dipeptidylpeptidase IV, N-terminal domain"/>
    <property type="match status" value="1"/>
</dbReference>
<dbReference type="PANTHER" id="PTHR42776">
    <property type="entry name" value="SERINE PEPTIDASE S9 FAMILY MEMBER"/>
    <property type="match status" value="1"/>
</dbReference>
<organism evidence="4 5">
    <name type="scientific">Sphingomonas leidyi</name>
    <dbReference type="NCBI Taxonomy" id="68569"/>
    <lineage>
        <taxon>Bacteria</taxon>
        <taxon>Pseudomonadati</taxon>
        <taxon>Pseudomonadota</taxon>
        <taxon>Alphaproteobacteria</taxon>
        <taxon>Sphingomonadales</taxon>
        <taxon>Sphingomonadaceae</taxon>
        <taxon>Sphingomonas</taxon>
    </lineage>
</organism>
<evidence type="ECO:0000256" key="1">
    <source>
        <dbReference type="ARBA" id="ARBA00022801"/>
    </source>
</evidence>
<dbReference type="Proteomes" id="UP000564677">
    <property type="component" value="Unassembled WGS sequence"/>
</dbReference>
<name>A0A7X5V3I0_9SPHN</name>
<keyword evidence="1" id="KW-0378">Hydrolase</keyword>
<dbReference type="Gene3D" id="3.40.50.1820">
    <property type="entry name" value="alpha/beta hydrolase"/>
    <property type="match status" value="1"/>
</dbReference>
<dbReference type="GO" id="GO:0004252">
    <property type="term" value="F:serine-type endopeptidase activity"/>
    <property type="evidence" value="ECO:0007669"/>
    <property type="project" value="TreeGrafter"/>
</dbReference>
<feature type="domain" description="Peptidase S9 prolyl oligopeptidase catalytic" evidence="3">
    <location>
        <begin position="458"/>
        <end position="660"/>
    </location>
</feature>
<keyword evidence="4" id="KW-0645">Protease</keyword>
<comment type="caution">
    <text evidence="4">The sequence shown here is derived from an EMBL/GenBank/DDBJ whole genome shotgun (WGS) entry which is preliminary data.</text>
</comment>
<proteinExistence type="predicted"/>
<dbReference type="SUPFAM" id="SSF82171">
    <property type="entry name" value="DPP6 N-terminal domain-like"/>
    <property type="match status" value="1"/>
</dbReference>
<dbReference type="AlphaFoldDB" id="A0A7X5V3I0"/>
<keyword evidence="4" id="KW-0031">Aminopeptidase</keyword>
<reference evidence="4 5" key="1">
    <citation type="submission" date="2020-03" db="EMBL/GenBank/DDBJ databases">
        <title>Genomic Encyclopedia of Type Strains, Phase IV (KMG-IV): sequencing the most valuable type-strain genomes for metagenomic binning, comparative biology and taxonomic classification.</title>
        <authorList>
            <person name="Goeker M."/>
        </authorList>
    </citation>
    <scope>NUCLEOTIDE SEQUENCE [LARGE SCALE GENOMIC DNA]</scope>
    <source>
        <strain evidence="4 5">DSM 4733</strain>
    </source>
</reference>
<dbReference type="SUPFAM" id="SSF53474">
    <property type="entry name" value="alpha/beta-Hydrolases"/>
    <property type="match status" value="1"/>
</dbReference>
<keyword evidence="2" id="KW-0732">Signal</keyword>
<accession>A0A7X5V3I0</accession>
<dbReference type="GO" id="GO:0004177">
    <property type="term" value="F:aminopeptidase activity"/>
    <property type="evidence" value="ECO:0007669"/>
    <property type="project" value="UniProtKB-KW"/>
</dbReference>
<gene>
    <name evidence="4" type="ORF">FHR20_004066</name>
</gene>
<keyword evidence="5" id="KW-1185">Reference proteome</keyword>
<evidence type="ECO:0000313" key="4">
    <source>
        <dbReference type="EMBL" id="NIJ67088.1"/>
    </source>
</evidence>
<evidence type="ECO:0000256" key="2">
    <source>
        <dbReference type="SAM" id="SignalP"/>
    </source>
</evidence>
<protein>
    <submittedName>
        <fullName evidence="4">Dipeptidyl aminopeptidase/acylaminoacyl peptidase</fullName>
    </submittedName>
</protein>
<dbReference type="PANTHER" id="PTHR42776:SF27">
    <property type="entry name" value="DIPEPTIDYL PEPTIDASE FAMILY MEMBER 6"/>
    <property type="match status" value="1"/>
</dbReference>
<feature type="signal peptide" evidence="2">
    <location>
        <begin position="1"/>
        <end position="23"/>
    </location>
</feature>
<dbReference type="RefSeq" id="WP_167301380.1">
    <property type="nucleotide sequence ID" value="NZ_JAASQV010000005.1"/>
</dbReference>
<feature type="chain" id="PRO_5031525206" evidence="2">
    <location>
        <begin position="24"/>
        <end position="663"/>
    </location>
</feature>
<sequence>MLHRFAPFGALIAIVAMSAPARAQPSTEWARKTVPIEVFGQFPSIDRPALSPNGDLIAAKARADGRQALAILPIGQPDAKPFIVAGDSDFSKGNFGDREIYRWQWIDNQNLLIWIRGLDFEFGQWIDVTRIAAYNIKSRKATPLGWDGAAGWAGDVLWMSPPDTPKPHLLLQRFTNRNSSEMWAHPEVIDIDVETGAVRNVQRSNPVVSSWTADRSGVVRMGWARDRENGKLRVLYRTGASETFRTILHETPDQYDDTELPDYILSGSNKAYALSNRDGFRALYEYDLDKMALGQKVFGVAGYDISDATITPDGTALQSVTYSDQRTHRVFYEPRLKEIAKLLDQEFGAGNVNLLSADQKREKILFSFGALGQVPAYYLLNTVTGDISLISWSNETLKNAKLNPVQTFRYTASDGKSIEAILTLPRHRTGEKNLPLIVMPHGGPWARDDADWDSYQWAQTLAEYGYVVVQPNYRGSTGYGKEFGKAVNGNWGLRMQDDLNDVIPWLAKDGTIDPKRVCMVGWSYGGYAASRAAQRDGDKYRCAVSGAGVHDLPAMVNYDKNYLGGYGAKMGLGAAGDLGAISPAYHPEMFSTPILIVHGAKDQRVPVAQSRGLVSKLKGAGKKEGVDFLYLEQPLNTHNLLREQDRTQFLQEMKKFLDKHNPA</sequence>
<dbReference type="GO" id="GO:0006508">
    <property type="term" value="P:proteolysis"/>
    <property type="evidence" value="ECO:0007669"/>
    <property type="project" value="InterPro"/>
</dbReference>
<dbReference type="EMBL" id="JAASQV010000005">
    <property type="protein sequence ID" value="NIJ67088.1"/>
    <property type="molecule type" value="Genomic_DNA"/>
</dbReference>